<reference evidence="2 3" key="1">
    <citation type="journal article" date="2013" name="PLoS ONE">
        <title>Genomic analysis of Melioribacter roseus, facultatively anaerobic organotrophic bacterium representing a novel deep lineage within Bacteriodetes/Chlorobi group.</title>
        <authorList>
            <person name="Kadnikov V.V."/>
            <person name="Mardanov A.V."/>
            <person name="Podosokorskaya O.A."/>
            <person name="Gavrilov S.N."/>
            <person name="Kublanov I.V."/>
            <person name="Beletsky A.V."/>
            <person name="Bonch-Osmolovskaya E.A."/>
            <person name="Ravin N.V."/>
        </authorList>
    </citation>
    <scope>NUCLEOTIDE SEQUENCE [LARGE SCALE GENOMIC DNA]</scope>
    <source>
        <strain evidence="3">JCM 17771 / P3M-2</strain>
    </source>
</reference>
<evidence type="ECO:0000313" key="2">
    <source>
        <dbReference type="EMBL" id="AFN74865.1"/>
    </source>
</evidence>
<keyword evidence="3" id="KW-1185">Reference proteome</keyword>
<dbReference type="InterPro" id="IPR018551">
    <property type="entry name" value="DUF2007"/>
</dbReference>
<dbReference type="Pfam" id="PF09413">
    <property type="entry name" value="DUF2007"/>
    <property type="match status" value="1"/>
</dbReference>
<accession>I6Z6S7</accession>
<protein>
    <recommendedName>
        <fullName evidence="1">DUF2007 domain-containing protein</fullName>
    </recommendedName>
</protein>
<dbReference type="HOGENOM" id="CLU_1999404_0_0_10"/>
<organism evidence="2 3">
    <name type="scientific">Melioribacter roseus (strain DSM 23840 / JCM 17771 / VKM B-2668 / P3M-2)</name>
    <dbReference type="NCBI Taxonomy" id="1191523"/>
    <lineage>
        <taxon>Bacteria</taxon>
        <taxon>Pseudomonadati</taxon>
        <taxon>Ignavibacteriota</taxon>
        <taxon>Ignavibacteria</taxon>
        <taxon>Ignavibacteriales</taxon>
        <taxon>Melioribacteraceae</taxon>
        <taxon>Melioribacter</taxon>
    </lineage>
</organism>
<evidence type="ECO:0000313" key="3">
    <source>
        <dbReference type="Proteomes" id="UP000009011"/>
    </source>
</evidence>
<evidence type="ECO:0000259" key="1">
    <source>
        <dbReference type="Pfam" id="PF09413"/>
    </source>
</evidence>
<dbReference type="STRING" id="1191523.MROS_1631"/>
<dbReference type="Gene3D" id="3.30.70.790">
    <property type="entry name" value="UreE, C-terminal domain"/>
    <property type="match status" value="1"/>
</dbReference>
<dbReference type="InterPro" id="IPR011322">
    <property type="entry name" value="N-reg_PII-like_a/b"/>
</dbReference>
<dbReference type="OrthoDB" id="1467917at2"/>
<dbReference type="RefSeq" id="WP_014856299.1">
    <property type="nucleotide sequence ID" value="NC_018178.1"/>
</dbReference>
<feature type="domain" description="DUF2007" evidence="1">
    <location>
        <begin position="40"/>
        <end position="104"/>
    </location>
</feature>
<proteinExistence type="predicted"/>
<name>I6Z6S7_MELRP</name>
<dbReference type="eggNOG" id="COG2260">
    <property type="taxonomic scope" value="Bacteria"/>
</dbReference>
<dbReference type="KEGG" id="mro:MROS_1631"/>
<dbReference type="SUPFAM" id="SSF54913">
    <property type="entry name" value="GlnB-like"/>
    <property type="match status" value="1"/>
</dbReference>
<dbReference type="EMBL" id="CP003557">
    <property type="protein sequence ID" value="AFN74865.1"/>
    <property type="molecule type" value="Genomic_DNA"/>
</dbReference>
<dbReference type="AlphaFoldDB" id="I6Z6S7"/>
<sequence length="118" mass="13412">MICPKCEYEYVEGIQECPDCGVQLVTREEFEGHLVHPEDWVVVYTCSDNIEAEMYKANLESADIETLILSQKDRSYPTVGDLAIVKILVRKNDVDSALEIIRDINSRTQNSEEAGNEE</sequence>
<dbReference type="Proteomes" id="UP000009011">
    <property type="component" value="Chromosome"/>
</dbReference>
<gene>
    <name evidence="2" type="ordered locus">MROS_1631</name>
</gene>